<gene>
    <name evidence="5" type="primary">pucR_1</name>
    <name evidence="5" type="ORF">CLLU_02460</name>
</gene>
<evidence type="ECO:0000259" key="3">
    <source>
        <dbReference type="Pfam" id="PF13556"/>
    </source>
</evidence>
<dbReference type="Gene3D" id="1.10.10.2840">
    <property type="entry name" value="PucR C-terminal helix-turn-helix domain"/>
    <property type="match status" value="1"/>
</dbReference>
<organism evidence="5 6">
    <name type="scientific">Clostridium luticellarii</name>
    <dbReference type="NCBI Taxonomy" id="1691940"/>
    <lineage>
        <taxon>Bacteria</taxon>
        <taxon>Bacillati</taxon>
        <taxon>Bacillota</taxon>
        <taxon>Clostridia</taxon>
        <taxon>Eubacteriales</taxon>
        <taxon>Clostridiaceae</taxon>
        <taxon>Clostridium</taxon>
    </lineage>
</organism>
<dbReference type="InterPro" id="IPR041522">
    <property type="entry name" value="CdaR_GGDEF"/>
</dbReference>
<feature type="domain" description="CdaR GGDEF-like" evidence="4">
    <location>
        <begin position="151"/>
        <end position="292"/>
    </location>
</feature>
<dbReference type="PANTHER" id="PTHR33744">
    <property type="entry name" value="CARBOHYDRATE DIACID REGULATOR"/>
    <property type="match status" value="1"/>
</dbReference>
<dbReference type="InterPro" id="IPR025736">
    <property type="entry name" value="PucR_C-HTH_dom"/>
</dbReference>
<dbReference type="PANTHER" id="PTHR33744:SF1">
    <property type="entry name" value="DNA-BINDING TRANSCRIPTIONAL ACTIVATOR ADER"/>
    <property type="match status" value="1"/>
</dbReference>
<dbReference type="RefSeq" id="WP_106007755.1">
    <property type="nucleotide sequence ID" value="NZ_PVXP01000002.1"/>
</dbReference>
<comment type="similarity">
    <text evidence="1">Belongs to the CdaR family.</text>
</comment>
<protein>
    <submittedName>
        <fullName evidence="5">Purine catabolism regulatory protein</fullName>
    </submittedName>
</protein>
<dbReference type="OrthoDB" id="143422at2"/>
<name>A0A2T0BSF7_9CLOT</name>
<keyword evidence="6" id="KW-1185">Reference proteome</keyword>
<dbReference type="Pfam" id="PF07905">
    <property type="entry name" value="PucR"/>
    <property type="match status" value="1"/>
</dbReference>
<evidence type="ECO:0000259" key="2">
    <source>
        <dbReference type="Pfam" id="PF07905"/>
    </source>
</evidence>
<reference evidence="5 6" key="1">
    <citation type="submission" date="2018-03" db="EMBL/GenBank/DDBJ databases">
        <title>Genome sequence of Clostridium luticellarii DSM 29923.</title>
        <authorList>
            <person name="Poehlein A."/>
            <person name="Daniel R."/>
        </authorList>
    </citation>
    <scope>NUCLEOTIDE SEQUENCE [LARGE SCALE GENOMIC DNA]</scope>
    <source>
        <strain evidence="5 6">DSM 29923</strain>
    </source>
</reference>
<dbReference type="EMBL" id="PVXP01000002">
    <property type="protein sequence ID" value="PRR86762.1"/>
    <property type="molecule type" value="Genomic_DNA"/>
</dbReference>
<evidence type="ECO:0000313" key="6">
    <source>
        <dbReference type="Proteomes" id="UP000237798"/>
    </source>
</evidence>
<comment type="caution">
    <text evidence="5">The sequence shown here is derived from an EMBL/GenBank/DDBJ whole genome shotgun (WGS) entry which is preliminary data.</text>
</comment>
<proteinExistence type="inferred from homology"/>
<feature type="domain" description="PucR C-terminal helix-turn-helix" evidence="3">
    <location>
        <begin position="346"/>
        <end position="403"/>
    </location>
</feature>
<dbReference type="AlphaFoldDB" id="A0A2T0BSF7"/>
<dbReference type="InterPro" id="IPR012914">
    <property type="entry name" value="PucR_dom"/>
</dbReference>
<dbReference type="Proteomes" id="UP000237798">
    <property type="component" value="Unassembled WGS sequence"/>
</dbReference>
<dbReference type="InterPro" id="IPR042070">
    <property type="entry name" value="PucR_C-HTH_sf"/>
</dbReference>
<accession>A0A2T0BSF7</accession>
<evidence type="ECO:0000313" key="5">
    <source>
        <dbReference type="EMBL" id="PRR86762.1"/>
    </source>
</evidence>
<dbReference type="Pfam" id="PF17853">
    <property type="entry name" value="GGDEF_2"/>
    <property type="match status" value="1"/>
</dbReference>
<evidence type="ECO:0000256" key="1">
    <source>
        <dbReference type="ARBA" id="ARBA00006754"/>
    </source>
</evidence>
<feature type="domain" description="Purine catabolism PurC-like" evidence="2">
    <location>
        <begin position="8"/>
        <end position="126"/>
    </location>
</feature>
<evidence type="ECO:0000259" key="4">
    <source>
        <dbReference type="Pfam" id="PF17853"/>
    </source>
</evidence>
<dbReference type="Pfam" id="PF13556">
    <property type="entry name" value="HTH_30"/>
    <property type="match status" value="1"/>
</dbReference>
<sequence>MLVTGRNILSLPGCEKMKIVAGAGGLDKVINWVHVIEIPNAVDYVKGGELLFMTGVVIGNDVSILLKFVKEINLKKLSGLVINVGPYIKSTPREVIKFADKVNFPIFELPFEVRLVDIIQNICKNIFMKRVQKDSINNFMKEIIFENVDITDEVLNKAILYGYSINRSYCALVVDIDNFNFYLERNNIHDENAILNIKSYIEAIIEDVMHRNKKKYFCVMQSDSFFLMVALEKGEKVFNSKVEDNMKLIGTAIKKGINDKLNLMTASVGIGGIYSSLKESRVEFSKGQRVLQILKCMGKNNCVVVYRDLGVFRLFFEMNDYKEMRDMFNENLLKLKKYDEKNSSDLIKTLYVYLKSDRNIGKAAERLYIHRNTMKYRINRIEEILNCSLKDEETIFNIKLCIKIGMFLKLLKLT</sequence>
<dbReference type="InterPro" id="IPR051448">
    <property type="entry name" value="CdaR-like_regulators"/>
</dbReference>